<dbReference type="GO" id="GO:0016491">
    <property type="term" value="F:oxidoreductase activity"/>
    <property type="evidence" value="ECO:0007669"/>
    <property type="project" value="UniProtKB-KW"/>
</dbReference>
<evidence type="ECO:0000256" key="1">
    <source>
        <dbReference type="ARBA" id="ARBA00006484"/>
    </source>
</evidence>
<protein>
    <submittedName>
        <fullName evidence="3">Short chain dehydrogenase</fullName>
    </submittedName>
</protein>
<comment type="similarity">
    <text evidence="1">Belongs to the short-chain dehydrogenases/reductases (SDR) family.</text>
</comment>
<dbReference type="Gene3D" id="3.40.50.720">
    <property type="entry name" value="NAD(P)-binding Rossmann-like Domain"/>
    <property type="match status" value="1"/>
</dbReference>
<dbReference type="Pfam" id="PF13561">
    <property type="entry name" value="adh_short_C2"/>
    <property type="match status" value="1"/>
</dbReference>
<dbReference type="NCBIfam" id="NF006597">
    <property type="entry name" value="PRK09134.1"/>
    <property type="match status" value="1"/>
</dbReference>
<evidence type="ECO:0000313" key="3">
    <source>
        <dbReference type="EMBL" id="PJK27828.1"/>
    </source>
</evidence>
<evidence type="ECO:0000313" key="4">
    <source>
        <dbReference type="Proteomes" id="UP000229498"/>
    </source>
</evidence>
<dbReference type="PRINTS" id="PR00081">
    <property type="entry name" value="GDHRDH"/>
</dbReference>
<sequence>MTAAGAALVTGAAKRIGRAIALALAGDGRPVAIHYNGSQAEAEATVREIEAAGGRAAALQADLADHDAVLGLAAAAAARLGCPVEVLVNNASLFENDNIRSVSRESFDRHMAVNLRAPLFLAQGFAAALPEDRRGNIINLIDMRVWKPTPGFMSYTLSKAGLEMLTRTLAMGLAPGIRVNAIGPGPVLANERQTDEQFARQWRSTLLRRGAEPEEIAEGVRFILSAPSLTGQMIALDGGQHIPWPPARAGDDSLDG</sequence>
<keyword evidence="2" id="KW-0560">Oxidoreductase</keyword>
<dbReference type="PANTHER" id="PTHR43639">
    <property type="entry name" value="OXIDOREDUCTASE, SHORT-CHAIN DEHYDROGENASE/REDUCTASE FAMILY (AFU_ORTHOLOGUE AFUA_5G02870)"/>
    <property type="match status" value="1"/>
</dbReference>
<reference evidence="3 4" key="1">
    <citation type="submission" date="2017-11" db="EMBL/GenBank/DDBJ databases">
        <title>Draft genome sequence of Rhizobiales bacterium SY3-13.</title>
        <authorList>
            <person name="Sun C."/>
        </authorList>
    </citation>
    <scope>NUCLEOTIDE SEQUENCE [LARGE SCALE GENOMIC DNA]</scope>
    <source>
        <strain evidence="3 4">SY3-13</strain>
    </source>
</reference>
<evidence type="ECO:0000256" key="2">
    <source>
        <dbReference type="ARBA" id="ARBA00023002"/>
    </source>
</evidence>
<dbReference type="PANTHER" id="PTHR43639:SF1">
    <property type="entry name" value="SHORT-CHAIN DEHYDROGENASE_REDUCTASE FAMILY PROTEIN"/>
    <property type="match status" value="1"/>
</dbReference>
<accession>A0A2M9FWI2</accession>
<keyword evidence="4" id="KW-1185">Reference proteome</keyword>
<organism evidence="3 4">
    <name type="scientific">Minwuia thermotolerans</name>
    <dbReference type="NCBI Taxonomy" id="2056226"/>
    <lineage>
        <taxon>Bacteria</taxon>
        <taxon>Pseudomonadati</taxon>
        <taxon>Pseudomonadota</taxon>
        <taxon>Alphaproteobacteria</taxon>
        <taxon>Minwuiales</taxon>
        <taxon>Minwuiaceae</taxon>
        <taxon>Minwuia</taxon>
    </lineage>
</organism>
<dbReference type="PRINTS" id="PR00080">
    <property type="entry name" value="SDRFAMILY"/>
</dbReference>
<dbReference type="InterPro" id="IPR002347">
    <property type="entry name" value="SDR_fam"/>
</dbReference>
<gene>
    <name evidence="3" type="ORF">CVT23_20335</name>
</gene>
<dbReference type="OrthoDB" id="9786360at2"/>
<dbReference type="AlphaFoldDB" id="A0A2M9FWI2"/>
<dbReference type="EMBL" id="PHIG01000054">
    <property type="protein sequence ID" value="PJK27828.1"/>
    <property type="molecule type" value="Genomic_DNA"/>
</dbReference>
<dbReference type="RefSeq" id="WP_109795653.1">
    <property type="nucleotide sequence ID" value="NZ_PHIG01000054.1"/>
</dbReference>
<comment type="caution">
    <text evidence="3">The sequence shown here is derived from an EMBL/GenBank/DDBJ whole genome shotgun (WGS) entry which is preliminary data.</text>
</comment>
<proteinExistence type="inferred from homology"/>
<dbReference type="SUPFAM" id="SSF51735">
    <property type="entry name" value="NAD(P)-binding Rossmann-fold domains"/>
    <property type="match status" value="1"/>
</dbReference>
<name>A0A2M9FWI2_9PROT</name>
<dbReference type="InterPro" id="IPR036291">
    <property type="entry name" value="NAD(P)-bd_dom_sf"/>
</dbReference>
<dbReference type="Proteomes" id="UP000229498">
    <property type="component" value="Unassembled WGS sequence"/>
</dbReference>